<accession>M0PP35</accession>
<comment type="caution">
    <text evidence="1">The sequence shown here is derived from an EMBL/GenBank/DDBJ whole genome shotgun (WGS) entry which is preliminary data.</text>
</comment>
<dbReference type="STRING" id="1230455.C462_05173"/>
<gene>
    <name evidence="1" type="ORF">C462_05173</name>
</gene>
<dbReference type="EMBL" id="AOJJ01000042">
    <property type="protein sequence ID" value="EMA71756.1"/>
    <property type="molecule type" value="Genomic_DNA"/>
</dbReference>
<proteinExistence type="predicted"/>
<protein>
    <submittedName>
        <fullName evidence="1">Uncharacterized protein</fullName>
    </submittedName>
</protein>
<sequence>MYLEDERDLGWFPLAPVVVTCSKCYHDLDDLEENHSDLRAYGSDAEAAEKEAEIFDVLDDLTLDRIVDEGEI</sequence>
<dbReference type="AlphaFoldDB" id="M0PP35"/>
<reference evidence="1 2" key="1">
    <citation type="journal article" date="2014" name="PLoS Genet.">
        <title>Phylogenetically driven sequencing of extremely halophilic archaea reveals strategies for static and dynamic osmo-response.</title>
        <authorList>
            <person name="Becker E.A."/>
            <person name="Seitzer P.M."/>
            <person name="Tritt A."/>
            <person name="Larsen D."/>
            <person name="Krusor M."/>
            <person name="Yao A.I."/>
            <person name="Wu D."/>
            <person name="Madern D."/>
            <person name="Eisen J.A."/>
            <person name="Darling A.E."/>
            <person name="Facciotti M.T."/>
        </authorList>
    </citation>
    <scope>NUCLEOTIDE SEQUENCE [LARGE SCALE GENOMIC DNA]</scope>
    <source>
        <strain evidence="1 2">JCM 13916</strain>
    </source>
</reference>
<evidence type="ECO:0000313" key="2">
    <source>
        <dbReference type="Proteomes" id="UP000011528"/>
    </source>
</evidence>
<dbReference type="Proteomes" id="UP000011528">
    <property type="component" value="Unassembled WGS sequence"/>
</dbReference>
<evidence type="ECO:0000313" key="1">
    <source>
        <dbReference type="EMBL" id="EMA71756.1"/>
    </source>
</evidence>
<name>M0PP35_9EURY</name>
<organism evidence="1 2">
    <name type="scientific">Halorubrum distributum JCM 13916</name>
    <dbReference type="NCBI Taxonomy" id="1230455"/>
    <lineage>
        <taxon>Archaea</taxon>
        <taxon>Methanobacteriati</taxon>
        <taxon>Methanobacteriota</taxon>
        <taxon>Stenosarchaea group</taxon>
        <taxon>Halobacteria</taxon>
        <taxon>Halobacteriales</taxon>
        <taxon>Haloferacaceae</taxon>
        <taxon>Halorubrum</taxon>
        <taxon>Halorubrum distributum group</taxon>
    </lineage>
</organism>
<dbReference type="PATRIC" id="fig|1230455.3.peg.976"/>